<organism evidence="2 3">
    <name type="scientific">Allocoleopsis franciscana PCC 7113</name>
    <dbReference type="NCBI Taxonomy" id="1173027"/>
    <lineage>
        <taxon>Bacteria</taxon>
        <taxon>Bacillati</taxon>
        <taxon>Cyanobacteriota</taxon>
        <taxon>Cyanophyceae</taxon>
        <taxon>Coleofasciculales</taxon>
        <taxon>Coleofasciculaceae</taxon>
        <taxon>Allocoleopsis</taxon>
        <taxon>Allocoleopsis franciscana</taxon>
    </lineage>
</organism>
<dbReference type="Proteomes" id="UP000010471">
    <property type="component" value="Chromosome"/>
</dbReference>
<evidence type="ECO:0000256" key="1">
    <source>
        <dbReference type="SAM" id="MobiDB-lite"/>
    </source>
</evidence>
<accession>K9WGW9</accession>
<evidence type="ECO:0000313" key="3">
    <source>
        <dbReference type="Proteomes" id="UP000010471"/>
    </source>
</evidence>
<feature type="region of interest" description="Disordered" evidence="1">
    <location>
        <begin position="1"/>
        <end position="26"/>
    </location>
</feature>
<sequence length="185" mass="21418">MNTESSSSNQDNPCNLPPMKELSKRKRWDMEEDMELLQEQVKSLKQELAHGYEYTKKCLQELEYAKQELEWMNQEISNLINSKKLPMDEANPLASRMLKPKEVVGSTIDECKAKSHKLRVQSAQMIAYSIQLTTESKQITVHSYKIQARSREIKEHSCGVRERLGKKKASFPETVKMPNRFAIAL</sequence>
<evidence type="ECO:0000313" key="2">
    <source>
        <dbReference type="EMBL" id="AFZ19635.1"/>
    </source>
</evidence>
<keyword evidence="3" id="KW-1185">Reference proteome</keyword>
<feature type="compositionally biased region" description="Polar residues" evidence="1">
    <location>
        <begin position="1"/>
        <end position="13"/>
    </location>
</feature>
<dbReference type="KEGG" id="mic:Mic7113_3927"/>
<protein>
    <submittedName>
        <fullName evidence="2">Uncharacterized protein</fullName>
    </submittedName>
</protein>
<dbReference type="EMBL" id="CP003630">
    <property type="protein sequence ID" value="AFZ19635.1"/>
    <property type="molecule type" value="Genomic_DNA"/>
</dbReference>
<reference evidence="2 3" key="1">
    <citation type="submission" date="2012-06" db="EMBL/GenBank/DDBJ databases">
        <title>Finished chromosome of genome of Microcoleus sp. PCC 7113.</title>
        <authorList>
            <consortium name="US DOE Joint Genome Institute"/>
            <person name="Gugger M."/>
            <person name="Coursin T."/>
            <person name="Rippka R."/>
            <person name="Tandeau De Marsac N."/>
            <person name="Huntemann M."/>
            <person name="Wei C.-L."/>
            <person name="Han J."/>
            <person name="Detter J.C."/>
            <person name="Han C."/>
            <person name="Tapia R."/>
            <person name="Chen A."/>
            <person name="Kyrpides N."/>
            <person name="Mavromatis K."/>
            <person name="Markowitz V."/>
            <person name="Szeto E."/>
            <person name="Ivanova N."/>
            <person name="Pagani I."/>
            <person name="Pati A."/>
            <person name="Goodwin L."/>
            <person name="Nordberg H.P."/>
            <person name="Cantor M.N."/>
            <person name="Hua S.X."/>
            <person name="Woyke T."/>
            <person name="Kerfeld C.A."/>
        </authorList>
    </citation>
    <scope>NUCLEOTIDE SEQUENCE [LARGE SCALE GENOMIC DNA]</scope>
    <source>
        <strain evidence="2 3">PCC 7113</strain>
    </source>
</reference>
<name>K9WGW9_9CYAN</name>
<gene>
    <name evidence="2" type="ORF">Mic7113_3927</name>
</gene>
<dbReference type="AlphaFoldDB" id="K9WGW9"/>
<dbReference type="HOGENOM" id="CLU_1459746_0_0_3"/>
<proteinExistence type="predicted"/>